<comment type="similarity">
    <text evidence="1">Belongs to the LysR transcriptional regulatory family.</text>
</comment>
<evidence type="ECO:0000313" key="7">
    <source>
        <dbReference type="EMBL" id="MDQ0681196.1"/>
    </source>
</evidence>
<evidence type="ECO:0000259" key="6">
    <source>
        <dbReference type="Pfam" id="PF03466"/>
    </source>
</evidence>
<evidence type="ECO:0000256" key="5">
    <source>
        <dbReference type="SAM" id="MobiDB-lite"/>
    </source>
</evidence>
<evidence type="ECO:0000256" key="1">
    <source>
        <dbReference type="ARBA" id="ARBA00009437"/>
    </source>
</evidence>
<accession>A0ABU0PSU4</accession>
<dbReference type="RefSeq" id="WP_307039082.1">
    <property type="nucleotide sequence ID" value="NZ_JAUSYA010000001.1"/>
</dbReference>
<gene>
    <name evidence="7" type="ORF">QFZ56_000159</name>
</gene>
<keyword evidence="3 7" id="KW-0238">DNA-binding</keyword>
<dbReference type="Proteomes" id="UP001243364">
    <property type="component" value="Unassembled WGS sequence"/>
</dbReference>
<protein>
    <submittedName>
        <fullName evidence="7">DNA-binding transcriptional LysR family regulator</fullName>
    </submittedName>
</protein>
<dbReference type="Pfam" id="PF03466">
    <property type="entry name" value="LysR_substrate"/>
    <property type="match status" value="1"/>
</dbReference>
<dbReference type="GO" id="GO:0003677">
    <property type="term" value="F:DNA binding"/>
    <property type="evidence" value="ECO:0007669"/>
    <property type="project" value="UniProtKB-KW"/>
</dbReference>
<feature type="region of interest" description="Disordered" evidence="5">
    <location>
        <begin position="1"/>
        <end position="29"/>
    </location>
</feature>
<evidence type="ECO:0000256" key="3">
    <source>
        <dbReference type="ARBA" id="ARBA00023125"/>
    </source>
</evidence>
<sequence>MAAPTGSPAGQGCARQPADRGSASASAGVDLLRPDGRTVALTESGRMLLRHADRILDAVQEAESGVAAVKGMVGTTATLAALPSTVARIVAPARTGLGSDHPQLALTCLVTDQAHLRELTLGTVDVVLGQRYHHLPDAPPRRIELCALLEDPLLVVTAADRTDGRPVTLRELATHSLAVPPPTTVRGQAVLQACHQAGFTPTARHVTADIAATAGRKRTTPTSTA</sequence>
<feature type="domain" description="LysR substrate-binding" evidence="6">
    <location>
        <begin position="76"/>
        <end position="213"/>
    </location>
</feature>
<comment type="caution">
    <text evidence="7">The sequence shown here is derived from an EMBL/GenBank/DDBJ whole genome shotgun (WGS) entry which is preliminary data.</text>
</comment>
<dbReference type="Gene3D" id="1.10.10.10">
    <property type="entry name" value="Winged helix-like DNA-binding domain superfamily/Winged helix DNA-binding domain"/>
    <property type="match status" value="1"/>
</dbReference>
<dbReference type="SUPFAM" id="SSF53850">
    <property type="entry name" value="Periplasmic binding protein-like II"/>
    <property type="match status" value="1"/>
</dbReference>
<name>A0ABU0PSU4_STRAH</name>
<evidence type="ECO:0000256" key="4">
    <source>
        <dbReference type="ARBA" id="ARBA00023163"/>
    </source>
</evidence>
<evidence type="ECO:0000256" key="2">
    <source>
        <dbReference type="ARBA" id="ARBA00023015"/>
    </source>
</evidence>
<dbReference type="PANTHER" id="PTHR30346:SF29">
    <property type="entry name" value="LYSR SUBSTRATE-BINDING"/>
    <property type="match status" value="1"/>
</dbReference>
<organism evidence="7 8">
    <name type="scientific">Streptomyces achromogenes</name>
    <dbReference type="NCBI Taxonomy" id="67255"/>
    <lineage>
        <taxon>Bacteria</taxon>
        <taxon>Bacillati</taxon>
        <taxon>Actinomycetota</taxon>
        <taxon>Actinomycetes</taxon>
        <taxon>Kitasatosporales</taxon>
        <taxon>Streptomycetaceae</taxon>
        <taxon>Streptomyces</taxon>
    </lineage>
</organism>
<proteinExistence type="inferred from homology"/>
<dbReference type="PANTHER" id="PTHR30346">
    <property type="entry name" value="TRANSCRIPTIONAL DUAL REGULATOR HCAR-RELATED"/>
    <property type="match status" value="1"/>
</dbReference>
<dbReference type="EMBL" id="JAUSYA010000001">
    <property type="protein sequence ID" value="MDQ0681196.1"/>
    <property type="molecule type" value="Genomic_DNA"/>
</dbReference>
<reference evidence="7 8" key="1">
    <citation type="submission" date="2023-07" db="EMBL/GenBank/DDBJ databases">
        <title>Comparative genomics of wheat-associated soil bacteria to identify genetic determinants of phenazine resistance.</title>
        <authorList>
            <person name="Mouncey N."/>
        </authorList>
    </citation>
    <scope>NUCLEOTIDE SEQUENCE [LARGE SCALE GENOMIC DNA]</scope>
    <source>
        <strain evidence="7 8">W4I19-2</strain>
    </source>
</reference>
<evidence type="ECO:0000313" key="8">
    <source>
        <dbReference type="Proteomes" id="UP001243364"/>
    </source>
</evidence>
<dbReference type="InterPro" id="IPR036388">
    <property type="entry name" value="WH-like_DNA-bd_sf"/>
</dbReference>
<keyword evidence="4" id="KW-0804">Transcription</keyword>
<keyword evidence="2" id="KW-0805">Transcription regulation</keyword>
<dbReference type="Gene3D" id="3.40.190.290">
    <property type="match status" value="1"/>
</dbReference>
<keyword evidence="8" id="KW-1185">Reference proteome</keyword>
<dbReference type="InterPro" id="IPR005119">
    <property type="entry name" value="LysR_subst-bd"/>
</dbReference>